<evidence type="ECO:0000313" key="2">
    <source>
        <dbReference type="Proteomes" id="UP001055879"/>
    </source>
</evidence>
<gene>
    <name evidence="1" type="ORF">L6452_14547</name>
</gene>
<reference evidence="1 2" key="2">
    <citation type="journal article" date="2022" name="Mol. Ecol. Resour.">
        <title>The genomes of chicory, endive, great burdock and yacon provide insights into Asteraceae paleo-polyploidization history and plant inulin production.</title>
        <authorList>
            <person name="Fan W."/>
            <person name="Wang S."/>
            <person name="Wang H."/>
            <person name="Wang A."/>
            <person name="Jiang F."/>
            <person name="Liu H."/>
            <person name="Zhao H."/>
            <person name="Xu D."/>
            <person name="Zhang Y."/>
        </authorList>
    </citation>
    <scope>NUCLEOTIDE SEQUENCE [LARGE SCALE GENOMIC DNA]</scope>
    <source>
        <strain evidence="2">cv. Niubang</strain>
    </source>
</reference>
<sequence length="243" mass="27006">MVCFWWKHNAWVYRSVGALAYIVFGSALRNGFKGCDGSDQTCLQRFFPEQKRSYNEEVTAKTVSRRKSAEAGDLCRDLISRARINGCMLKDAELDTFIALSDGGRLVFPIEARLASLVPDGGLVLAVPRRDVLSSPEFQRFFPEQKRSYNEEVTAKTVSRRKSAEAGDLCRDLIPRARINGCMLKDAELDTFIALSDGGRLVFPIEAKLASLVPDGGLVLAVPRRDVLSSPECKLVKTSAVWR</sequence>
<comment type="caution">
    <text evidence="1">The sequence shown here is derived from an EMBL/GenBank/DDBJ whole genome shotgun (WGS) entry which is preliminary data.</text>
</comment>
<dbReference type="Proteomes" id="UP001055879">
    <property type="component" value="Linkage Group LG04"/>
</dbReference>
<evidence type="ECO:0000313" key="1">
    <source>
        <dbReference type="EMBL" id="KAI3735060.1"/>
    </source>
</evidence>
<proteinExistence type="predicted"/>
<keyword evidence="2" id="KW-1185">Reference proteome</keyword>
<organism evidence="1 2">
    <name type="scientific">Arctium lappa</name>
    <name type="common">Greater burdock</name>
    <name type="synonym">Lappa major</name>
    <dbReference type="NCBI Taxonomy" id="4217"/>
    <lineage>
        <taxon>Eukaryota</taxon>
        <taxon>Viridiplantae</taxon>
        <taxon>Streptophyta</taxon>
        <taxon>Embryophyta</taxon>
        <taxon>Tracheophyta</taxon>
        <taxon>Spermatophyta</taxon>
        <taxon>Magnoliopsida</taxon>
        <taxon>eudicotyledons</taxon>
        <taxon>Gunneridae</taxon>
        <taxon>Pentapetalae</taxon>
        <taxon>asterids</taxon>
        <taxon>campanulids</taxon>
        <taxon>Asterales</taxon>
        <taxon>Asteraceae</taxon>
        <taxon>Carduoideae</taxon>
        <taxon>Cardueae</taxon>
        <taxon>Arctiinae</taxon>
        <taxon>Arctium</taxon>
    </lineage>
</organism>
<protein>
    <submittedName>
        <fullName evidence="1">Uncharacterized protein</fullName>
    </submittedName>
</protein>
<dbReference type="EMBL" id="CM042050">
    <property type="protein sequence ID" value="KAI3735060.1"/>
    <property type="molecule type" value="Genomic_DNA"/>
</dbReference>
<accession>A0ACB9CLD6</accession>
<reference evidence="2" key="1">
    <citation type="journal article" date="2022" name="Mol. Ecol. Resour.">
        <title>The genomes of chicory, endive, great burdock and yacon provide insights into Asteraceae palaeo-polyploidization history and plant inulin production.</title>
        <authorList>
            <person name="Fan W."/>
            <person name="Wang S."/>
            <person name="Wang H."/>
            <person name="Wang A."/>
            <person name="Jiang F."/>
            <person name="Liu H."/>
            <person name="Zhao H."/>
            <person name="Xu D."/>
            <person name="Zhang Y."/>
        </authorList>
    </citation>
    <scope>NUCLEOTIDE SEQUENCE [LARGE SCALE GENOMIC DNA]</scope>
    <source>
        <strain evidence="2">cv. Niubang</strain>
    </source>
</reference>
<name>A0ACB9CLD6_ARCLA</name>